<evidence type="ECO:0000256" key="1">
    <source>
        <dbReference type="SAM" id="MobiDB-lite"/>
    </source>
</evidence>
<dbReference type="EMBL" id="CM032188">
    <property type="protein sequence ID" value="KAG7088145.1"/>
    <property type="molecule type" value="Genomic_DNA"/>
</dbReference>
<evidence type="ECO:0000313" key="4">
    <source>
        <dbReference type="Proteomes" id="UP001049176"/>
    </source>
</evidence>
<dbReference type="Proteomes" id="UP001049176">
    <property type="component" value="Chromosome 8"/>
</dbReference>
<protein>
    <submittedName>
        <fullName evidence="3">Uncharacterized protein</fullName>
    </submittedName>
</protein>
<keyword evidence="2" id="KW-0472">Membrane</keyword>
<keyword evidence="2" id="KW-0812">Transmembrane</keyword>
<name>A0A9P7UNN4_9AGAR</name>
<dbReference type="RefSeq" id="XP_043004616.1">
    <property type="nucleotide sequence ID" value="XM_043157249.1"/>
</dbReference>
<feature type="transmembrane region" description="Helical" evidence="2">
    <location>
        <begin position="135"/>
        <end position="157"/>
    </location>
</feature>
<comment type="caution">
    <text evidence="3">The sequence shown here is derived from an EMBL/GenBank/DDBJ whole genome shotgun (WGS) entry which is preliminary data.</text>
</comment>
<organism evidence="3 4">
    <name type="scientific">Marasmius oreades</name>
    <name type="common">fairy-ring Marasmius</name>
    <dbReference type="NCBI Taxonomy" id="181124"/>
    <lineage>
        <taxon>Eukaryota</taxon>
        <taxon>Fungi</taxon>
        <taxon>Dikarya</taxon>
        <taxon>Basidiomycota</taxon>
        <taxon>Agaricomycotina</taxon>
        <taxon>Agaricomycetes</taxon>
        <taxon>Agaricomycetidae</taxon>
        <taxon>Agaricales</taxon>
        <taxon>Marasmiineae</taxon>
        <taxon>Marasmiaceae</taxon>
        <taxon>Marasmius</taxon>
    </lineage>
</organism>
<accession>A0A9P7UNN4</accession>
<evidence type="ECO:0000256" key="2">
    <source>
        <dbReference type="SAM" id="Phobius"/>
    </source>
</evidence>
<sequence>MSHDERQTATATPEPTAGASDSVTSYHRWHPMALVPVLQVVLGRLAALLSLCVSLGGSYYICIYPHFTTSSYVFTFLYLASLLLAIGFARYPSSRWWLLLIFIDAYAIHIISSHAQTLSWSSPSDDGALATFGYTIKIVLSPLPLTATSILSVIFLVEGESRLEKLGLFGELIRRILTKIKVSPSSLSKVYKLRLINTFSSCYQNPKSIAQKSGNQKSCYQKSCNHKNKSEV</sequence>
<keyword evidence="2" id="KW-1133">Transmembrane helix</keyword>
<dbReference type="KEGG" id="more:E1B28_012167"/>
<feature type="transmembrane region" description="Helical" evidence="2">
    <location>
        <begin position="37"/>
        <end position="60"/>
    </location>
</feature>
<gene>
    <name evidence="3" type="ORF">E1B28_012167</name>
</gene>
<feature type="transmembrane region" description="Helical" evidence="2">
    <location>
        <begin position="96"/>
        <end position="115"/>
    </location>
</feature>
<reference evidence="3" key="1">
    <citation type="journal article" date="2021" name="Genome Biol. Evol.">
        <title>The assembled and annotated genome of the fairy-ring fungus Marasmius oreades.</title>
        <authorList>
            <person name="Hiltunen M."/>
            <person name="Ament-Velasquez S.L."/>
            <person name="Johannesson H."/>
        </authorList>
    </citation>
    <scope>NUCLEOTIDE SEQUENCE</scope>
    <source>
        <strain evidence="3">03SP1</strain>
    </source>
</reference>
<evidence type="ECO:0000313" key="3">
    <source>
        <dbReference type="EMBL" id="KAG7088145.1"/>
    </source>
</evidence>
<dbReference type="GeneID" id="66081242"/>
<proteinExistence type="predicted"/>
<feature type="transmembrane region" description="Helical" evidence="2">
    <location>
        <begin position="72"/>
        <end position="89"/>
    </location>
</feature>
<dbReference type="AlphaFoldDB" id="A0A9P7UNN4"/>
<keyword evidence="4" id="KW-1185">Reference proteome</keyword>
<feature type="compositionally biased region" description="Low complexity" evidence="1">
    <location>
        <begin position="8"/>
        <end position="19"/>
    </location>
</feature>
<feature type="region of interest" description="Disordered" evidence="1">
    <location>
        <begin position="1"/>
        <end position="22"/>
    </location>
</feature>